<gene>
    <name evidence="10" type="primary">murJ</name>
    <name evidence="10" type="ORF">ACFO4E_16240</name>
</gene>
<evidence type="ECO:0000256" key="2">
    <source>
        <dbReference type="ARBA" id="ARBA00022475"/>
    </source>
</evidence>
<dbReference type="Proteomes" id="UP001595923">
    <property type="component" value="Unassembled WGS sequence"/>
</dbReference>
<dbReference type="NCBIfam" id="TIGR01695">
    <property type="entry name" value="murJ_mviN"/>
    <property type="match status" value="1"/>
</dbReference>
<feature type="transmembrane region" description="Helical" evidence="9">
    <location>
        <begin position="232"/>
        <end position="255"/>
    </location>
</feature>
<evidence type="ECO:0000256" key="1">
    <source>
        <dbReference type="ARBA" id="ARBA00004651"/>
    </source>
</evidence>
<dbReference type="InterPro" id="IPR004268">
    <property type="entry name" value="MurJ"/>
</dbReference>
<dbReference type="EMBL" id="JBHSFQ010000015">
    <property type="protein sequence ID" value="MFC4563415.1"/>
    <property type="molecule type" value="Genomic_DNA"/>
</dbReference>
<feature type="transmembrane region" description="Helical" evidence="9">
    <location>
        <begin position="538"/>
        <end position="559"/>
    </location>
</feature>
<feature type="transmembrane region" description="Helical" evidence="9">
    <location>
        <begin position="406"/>
        <end position="427"/>
    </location>
</feature>
<accession>A0ABV9DZM2</accession>
<proteinExistence type="predicted"/>
<sequence>MSGETTTDDGRDRSGTVTLPHAEAPSADQRAPADESAGAGGSVLKSSAVMAVGTTASRITGFARTIVLAAALGTQLLGDAYNTANTIPFIVYDLLIGGLMASVIVPFLVKRRRSDADGGTATEQRLFTGAVIALLALTVTAVLAAEALIRLYAGRFTPEQFDVAVLLARYLLAQIFFVGVSGLSSAMLNTRNRFGAPVWAPVLNNLVIICVGATFIWTAGTGATPDTVTDGQIALLGLGTTGGLLLQAAVVQFVLWRSGFRWRPRLDLRGSGLGEALKAAGWMFVLVCAMQTGFLITANLANRAGVAMSEGAGVGGGLTAYNYAYQLFQLPYAIIAVSVITVLLPRMSAHAAEHDWAKVRGDFSRGLRMSSVVLVPIGLALAVYAVPLSVAVFARGSTSVDDARVIGSVLTVFALGLIPFTVYQLMLRVFYAMGDTRTPALIAVTNAAVHGTIGTASYVLLPSDRVLMGIAAGFMLSYLWGLTVSGRILSRRLGGLDGWRIGSTIARLYSAALPCVAAAVAVQWLIGGWSAEELPVLLGGPLLGCAIGAPLFLATGHLLRVDEIRNAVQAARKRLPRRA</sequence>
<evidence type="ECO:0000313" key="11">
    <source>
        <dbReference type="Proteomes" id="UP001595923"/>
    </source>
</evidence>
<comment type="caution">
    <text evidence="10">The sequence shown here is derived from an EMBL/GenBank/DDBJ whole genome shotgun (WGS) entry which is preliminary data.</text>
</comment>
<feature type="transmembrane region" description="Helical" evidence="9">
    <location>
        <begin position="505"/>
        <end position="526"/>
    </location>
</feature>
<feature type="transmembrane region" description="Helical" evidence="9">
    <location>
        <begin position="59"/>
        <end position="77"/>
    </location>
</feature>
<dbReference type="PANTHER" id="PTHR47019:SF1">
    <property type="entry name" value="LIPID II FLIPPASE MURJ"/>
    <property type="match status" value="1"/>
</dbReference>
<evidence type="ECO:0000256" key="8">
    <source>
        <dbReference type="SAM" id="MobiDB-lite"/>
    </source>
</evidence>
<name>A0ABV9DZM2_9ACTN</name>
<feature type="transmembrane region" description="Helical" evidence="9">
    <location>
        <begin position="130"/>
        <end position="153"/>
    </location>
</feature>
<protein>
    <submittedName>
        <fullName evidence="10">Murein biosynthesis integral membrane protein MurJ</fullName>
    </submittedName>
</protein>
<evidence type="ECO:0000256" key="5">
    <source>
        <dbReference type="ARBA" id="ARBA00022984"/>
    </source>
</evidence>
<dbReference type="PRINTS" id="PR01806">
    <property type="entry name" value="VIRFACTRMVIN"/>
</dbReference>
<evidence type="ECO:0000256" key="7">
    <source>
        <dbReference type="ARBA" id="ARBA00023136"/>
    </source>
</evidence>
<keyword evidence="6 9" id="KW-1133">Transmembrane helix</keyword>
<feature type="transmembrane region" description="Helical" evidence="9">
    <location>
        <begin position="323"/>
        <end position="345"/>
    </location>
</feature>
<dbReference type="Pfam" id="PF03023">
    <property type="entry name" value="MurJ"/>
    <property type="match status" value="1"/>
</dbReference>
<evidence type="ECO:0000256" key="9">
    <source>
        <dbReference type="SAM" id="Phobius"/>
    </source>
</evidence>
<evidence type="ECO:0000256" key="4">
    <source>
        <dbReference type="ARBA" id="ARBA00022960"/>
    </source>
</evidence>
<feature type="transmembrane region" description="Helical" evidence="9">
    <location>
        <begin position="366"/>
        <end position="386"/>
    </location>
</feature>
<dbReference type="PANTHER" id="PTHR47019">
    <property type="entry name" value="LIPID II FLIPPASE MURJ"/>
    <property type="match status" value="1"/>
</dbReference>
<organism evidence="10 11">
    <name type="scientific">Nocardiopsis mangrovi</name>
    <dbReference type="NCBI Taxonomy" id="1179818"/>
    <lineage>
        <taxon>Bacteria</taxon>
        <taxon>Bacillati</taxon>
        <taxon>Actinomycetota</taxon>
        <taxon>Actinomycetes</taxon>
        <taxon>Streptosporangiales</taxon>
        <taxon>Nocardiopsidaceae</taxon>
        <taxon>Nocardiopsis</taxon>
    </lineage>
</organism>
<dbReference type="CDD" id="cd13123">
    <property type="entry name" value="MATE_MurJ_like"/>
    <property type="match status" value="1"/>
</dbReference>
<evidence type="ECO:0000313" key="10">
    <source>
        <dbReference type="EMBL" id="MFC4563415.1"/>
    </source>
</evidence>
<feature type="transmembrane region" description="Helical" evidence="9">
    <location>
        <begin position="89"/>
        <end position="109"/>
    </location>
</feature>
<dbReference type="InterPro" id="IPR051050">
    <property type="entry name" value="Lipid_II_flippase_MurJ/MviN"/>
</dbReference>
<evidence type="ECO:0000256" key="6">
    <source>
        <dbReference type="ARBA" id="ARBA00022989"/>
    </source>
</evidence>
<feature type="transmembrane region" description="Helical" evidence="9">
    <location>
        <begin position="276"/>
        <end position="298"/>
    </location>
</feature>
<reference evidence="11" key="1">
    <citation type="journal article" date="2019" name="Int. J. Syst. Evol. Microbiol.">
        <title>The Global Catalogue of Microorganisms (GCM) 10K type strain sequencing project: providing services to taxonomists for standard genome sequencing and annotation.</title>
        <authorList>
            <consortium name="The Broad Institute Genomics Platform"/>
            <consortium name="The Broad Institute Genome Sequencing Center for Infectious Disease"/>
            <person name="Wu L."/>
            <person name="Ma J."/>
        </authorList>
    </citation>
    <scope>NUCLEOTIDE SEQUENCE [LARGE SCALE GENOMIC DNA]</scope>
    <source>
        <strain evidence="11">XZYJ18</strain>
    </source>
</reference>
<keyword evidence="2" id="KW-1003">Cell membrane</keyword>
<dbReference type="RefSeq" id="WP_378575685.1">
    <property type="nucleotide sequence ID" value="NZ_JBHSFQ010000015.1"/>
</dbReference>
<keyword evidence="3 9" id="KW-0812">Transmembrane</keyword>
<feature type="region of interest" description="Disordered" evidence="8">
    <location>
        <begin position="1"/>
        <end position="40"/>
    </location>
</feature>
<keyword evidence="7 9" id="KW-0472">Membrane</keyword>
<keyword evidence="5" id="KW-0573">Peptidoglycan synthesis</keyword>
<feature type="transmembrane region" description="Helical" evidence="9">
    <location>
        <begin position="439"/>
        <end position="460"/>
    </location>
</feature>
<evidence type="ECO:0000256" key="3">
    <source>
        <dbReference type="ARBA" id="ARBA00022692"/>
    </source>
</evidence>
<keyword evidence="4" id="KW-0133">Cell shape</keyword>
<feature type="transmembrane region" description="Helical" evidence="9">
    <location>
        <begin position="198"/>
        <end position="220"/>
    </location>
</feature>
<feature type="transmembrane region" description="Helical" evidence="9">
    <location>
        <begin position="165"/>
        <end position="186"/>
    </location>
</feature>
<comment type="subcellular location">
    <subcellularLocation>
        <location evidence="1">Cell membrane</location>
        <topology evidence="1">Multi-pass membrane protein</topology>
    </subcellularLocation>
</comment>
<keyword evidence="11" id="KW-1185">Reference proteome</keyword>
<feature type="transmembrane region" description="Helical" evidence="9">
    <location>
        <begin position="466"/>
        <end position="484"/>
    </location>
</feature>